<dbReference type="SMART" id="SM00702">
    <property type="entry name" value="P4Hc"/>
    <property type="match status" value="1"/>
</dbReference>
<keyword evidence="4" id="KW-0223">Dioxygenase</keyword>
<protein>
    <recommendedName>
        <fullName evidence="7">Fe2OG dioxygenase domain-containing protein</fullName>
    </recommendedName>
</protein>
<evidence type="ECO:0000256" key="6">
    <source>
        <dbReference type="ARBA" id="ARBA00023004"/>
    </source>
</evidence>
<dbReference type="Pfam" id="PF25238">
    <property type="entry name" value="OGFOD2-like"/>
    <property type="match status" value="1"/>
</dbReference>
<dbReference type="AlphaFoldDB" id="A0A7R9QRY3"/>
<dbReference type="InterPro" id="IPR005123">
    <property type="entry name" value="Oxoglu/Fe-dep_dioxygenase_dom"/>
</dbReference>
<dbReference type="GO" id="GO:0051213">
    <property type="term" value="F:dioxygenase activity"/>
    <property type="evidence" value="ECO:0007669"/>
    <property type="project" value="UniProtKB-KW"/>
</dbReference>
<evidence type="ECO:0000313" key="8">
    <source>
        <dbReference type="EMBL" id="CAD7656009.1"/>
    </source>
</evidence>
<accession>A0A7R9QRY3</accession>
<dbReference type="PROSITE" id="PS51471">
    <property type="entry name" value="FE2OG_OXY"/>
    <property type="match status" value="1"/>
</dbReference>
<dbReference type="PANTHER" id="PTHR24014:SF4">
    <property type="entry name" value="2-OXOGLUTARATE AND IRON-DEPENDENT OXYGENASE DOMAIN-CONTAINING PROTEIN 2"/>
    <property type="match status" value="1"/>
</dbReference>
<dbReference type="EMBL" id="OC925227">
    <property type="protein sequence ID" value="CAD7656009.1"/>
    <property type="molecule type" value="Genomic_DNA"/>
</dbReference>
<dbReference type="InterPro" id="IPR006620">
    <property type="entry name" value="Pro_4_hyd_alph"/>
</dbReference>
<evidence type="ECO:0000259" key="7">
    <source>
        <dbReference type="PROSITE" id="PS51471"/>
    </source>
</evidence>
<evidence type="ECO:0000256" key="2">
    <source>
        <dbReference type="ARBA" id="ARBA00022723"/>
    </source>
</evidence>
<sequence length="307" mass="34593">QFGDQLAANGCDSEAKRAEVLTQLKTEFDRRSRLDAEAVKRIRVIQADYTPRHPEVYHLDDKYLRNQFRDVVDRCKRGDTLSQVLPFVDVIDAQKRVYKLEVFTEEFCRKLVEEVDHFNASSVPKGRPNTMNNYGILLNELGFDDHFLTPLREHYLNPMARVLFPDWVGGGAGGLDSHRAFTIKYSASADAELFTHFDNSEVTLNVCLGKEFAGSEVYFANFRTERRVSAAEAAVTAVEHRPGVGLIHLGQQMHGTLPVSDGERQNLVVWMRSSAVRNRLCPMCDLKPEPIPAIGFGDGFTVDANES</sequence>
<evidence type="ECO:0000256" key="3">
    <source>
        <dbReference type="ARBA" id="ARBA00022896"/>
    </source>
</evidence>
<dbReference type="GO" id="GO:0005506">
    <property type="term" value="F:iron ion binding"/>
    <property type="evidence" value="ECO:0007669"/>
    <property type="project" value="InterPro"/>
</dbReference>
<reference evidence="8" key="1">
    <citation type="submission" date="2020-11" db="EMBL/GenBank/DDBJ databases">
        <authorList>
            <person name="Tran Van P."/>
        </authorList>
    </citation>
    <scope>NUCLEOTIDE SEQUENCE</scope>
</reference>
<name>A0A7R9QRY3_9ACAR</name>
<dbReference type="OrthoDB" id="1736837at2759"/>
<keyword evidence="5" id="KW-0560">Oxidoreductase</keyword>
<comment type="cofactor">
    <cofactor evidence="1">
        <name>L-ascorbate</name>
        <dbReference type="ChEBI" id="CHEBI:38290"/>
    </cofactor>
</comment>
<dbReference type="GO" id="GO:0016705">
    <property type="term" value="F:oxidoreductase activity, acting on paired donors, with incorporation or reduction of molecular oxygen"/>
    <property type="evidence" value="ECO:0007669"/>
    <property type="project" value="InterPro"/>
</dbReference>
<evidence type="ECO:0000313" key="9">
    <source>
        <dbReference type="Proteomes" id="UP000728032"/>
    </source>
</evidence>
<keyword evidence="6" id="KW-0408">Iron</keyword>
<keyword evidence="2" id="KW-0479">Metal-binding</keyword>
<dbReference type="PANTHER" id="PTHR24014">
    <property type="entry name" value="2-OXOGLUTARATE AND IRON-DEPENDENT OXYGENASE DOMAIN-CONTAINING PROTEIN 2"/>
    <property type="match status" value="1"/>
</dbReference>
<dbReference type="Proteomes" id="UP000728032">
    <property type="component" value="Unassembled WGS sequence"/>
</dbReference>
<dbReference type="EMBL" id="CAJPVJ010010402">
    <property type="protein sequence ID" value="CAG2173196.1"/>
    <property type="molecule type" value="Genomic_DNA"/>
</dbReference>
<evidence type="ECO:0000256" key="5">
    <source>
        <dbReference type="ARBA" id="ARBA00023002"/>
    </source>
</evidence>
<evidence type="ECO:0000256" key="1">
    <source>
        <dbReference type="ARBA" id="ARBA00001961"/>
    </source>
</evidence>
<feature type="domain" description="Fe2OG dioxygenase" evidence="7">
    <location>
        <begin position="176"/>
        <end position="273"/>
    </location>
</feature>
<gene>
    <name evidence="8" type="ORF">ONB1V03_LOCUS12649</name>
</gene>
<keyword evidence="9" id="KW-1185">Reference proteome</keyword>
<feature type="non-terminal residue" evidence="8">
    <location>
        <position position="1"/>
    </location>
</feature>
<keyword evidence="3" id="KW-0847">Vitamin C</keyword>
<dbReference type="GO" id="GO:0031418">
    <property type="term" value="F:L-ascorbic acid binding"/>
    <property type="evidence" value="ECO:0007669"/>
    <property type="project" value="UniProtKB-KW"/>
</dbReference>
<proteinExistence type="predicted"/>
<evidence type="ECO:0000256" key="4">
    <source>
        <dbReference type="ARBA" id="ARBA00022964"/>
    </source>
</evidence>
<organism evidence="8">
    <name type="scientific">Oppiella nova</name>
    <dbReference type="NCBI Taxonomy" id="334625"/>
    <lineage>
        <taxon>Eukaryota</taxon>
        <taxon>Metazoa</taxon>
        <taxon>Ecdysozoa</taxon>
        <taxon>Arthropoda</taxon>
        <taxon>Chelicerata</taxon>
        <taxon>Arachnida</taxon>
        <taxon>Acari</taxon>
        <taxon>Acariformes</taxon>
        <taxon>Sarcoptiformes</taxon>
        <taxon>Oribatida</taxon>
        <taxon>Brachypylina</taxon>
        <taxon>Oppioidea</taxon>
        <taxon>Oppiidae</taxon>
        <taxon>Oppiella</taxon>
    </lineage>
</organism>